<evidence type="ECO:0000259" key="1">
    <source>
        <dbReference type="Pfam" id="PF05161"/>
    </source>
</evidence>
<dbReference type="GO" id="GO:0005737">
    <property type="term" value="C:cytoplasm"/>
    <property type="evidence" value="ECO:0007669"/>
    <property type="project" value="TreeGrafter"/>
</dbReference>
<reference evidence="3 4" key="1">
    <citation type="journal article" date="2016" name="Sci. Rep.">
        <title>A novel ammonia-oxidizing archaeon from wastewater treatment plant: Its enrichment, physiological and genomic characteristics.</title>
        <authorList>
            <person name="Li Y."/>
            <person name="Ding K."/>
            <person name="Wen X."/>
            <person name="Zhang B."/>
            <person name="Shen B."/>
            <person name="Yang Y."/>
        </authorList>
    </citation>
    <scope>NUCLEOTIDE SEQUENCE [LARGE SCALE GENOMIC DNA]</scope>
    <source>
        <strain evidence="3 4">SAT1</strain>
    </source>
</reference>
<dbReference type="STRING" id="1603555.SU86_000620"/>
<dbReference type="AlphaFoldDB" id="A0A3G1B317"/>
<dbReference type="InterPro" id="IPR007835">
    <property type="entry name" value="MOFRL"/>
</dbReference>
<sequence>MQILNAGIKSTMPANFVSKFVKKNCLICANRTYKISDYDHIWLVAMGKAADTMAKSVHSIINSAGGLVIIPKNHVTQFHNKKFQTIKAGHPTPNKNSVHAAKKIISFLQNTGKSDLVIFLVSGGSSALVCAPFGIGLSQKIAITKTLLASGASISEINAIRKHLSAIKGGRLLESLQCPAISYVMSDVVGDDLGSIGSGITYCDKSTFSECLGIISKYKLAQKIPRIALKMLQNGVAGKIPETPKRPKIPNQIIATNSDCLGIMAKKAKSLGYCTKIYSGVSGDVRLAVKRILQKTNLKKNNCLIFGGETTVRLAGNGKGGRNQELVLHMISNLKQNAIVASVGTDGIDGNTKHAGAMFDRKISKHITKPYLQNNDSSLFFKKFGGLITTGPTHSNLLDVGLVLL</sequence>
<dbReference type="Proteomes" id="UP000266745">
    <property type="component" value="Chromosome"/>
</dbReference>
<dbReference type="Gene3D" id="3.40.50.10180">
    <property type="entry name" value="Glycerate kinase, MOFRL-like N-terminal domain"/>
    <property type="match status" value="1"/>
</dbReference>
<evidence type="ECO:0000313" key="4">
    <source>
        <dbReference type="Proteomes" id="UP000266745"/>
    </source>
</evidence>
<proteinExistence type="predicted"/>
<dbReference type="Pfam" id="PF13660">
    <property type="entry name" value="DUF4147"/>
    <property type="match status" value="1"/>
</dbReference>
<dbReference type="KEGG" id="tah:SU86_000620"/>
<dbReference type="InterPro" id="IPR039760">
    <property type="entry name" value="MOFRL_protein"/>
</dbReference>
<dbReference type="SUPFAM" id="SSF82544">
    <property type="entry name" value="GckA/TtuD-like"/>
    <property type="match status" value="1"/>
</dbReference>
<dbReference type="InterPro" id="IPR037035">
    <property type="entry name" value="GK-like_C_sf"/>
</dbReference>
<accession>A0A3G1B317</accession>
<dbReference type="EMBL" id="CP011097">
    <property type="protein sequence ID" value="AJZ76532.1"/>
    <property type="molecule type" value="Genomic_DNA"/>
</dbReference>
<dbReference type="InterPro" id="IPR038614">
    <property type="entry name" value="GK_N_sf"/>
</dbReference>
<feature type="domain" description="MOFRL" evidence="1">
    <location>
        <begin position="303"/>
        <end position="399"/>
    </location>
</feature>
<gene>
    <name evidence="3" type="ORF">SU86_000620</name>
</gene>
<dbReference type="Gene3D" id="3.40.1480.10">
    <property type="entry name" value="MOFRL domain"/>
    <property type="match status" value="1"/>
</dbReference>
<name>A0A3G1B317_9ARCH</name>
<keyword evidence="4" id="KW-1185">Reference proteome</keyword>
<protein>
    <recommendedName>
        <fullName evidence="5">Hydroxypyruvate reductase</fullName>
    </recommendedName>
</protein>
<dbReference type="GO" id="GO:0008887">
    <property type="term" value="F:glycerate kinase activity"/>
    <property type="evidence" value="ECO:0007669"/>
    <property type="project" value="InterPro"/>
</dbReference>
<dbReference type="PANTHER" id="PTHR12227:SF0">
    <property type="entry name" value="GLYCERATE KINASE"/>
    <property type="match status" value="1"/>
</dbReference>
<feature type="domain" description="MOFRL-associated" evidence="2">
    <location>
        <begin position="2"/>
        <end position="232"/>
    </location>
</feature>
<evidence type="ECO:0000259" key="2">
    <source>
        <dbReference type="Pfam" id="PF13660"/>
    </source>
</evidence>
<dbReference type="InterPro" id="IPR025286">
    <property type="entry name" value="MOFRL_assoc_dom"/>
</dbReference>
<dbReference type="Pfam" id="PF05161">
    <property type="entry name" value="MOFRL"/>
    <property type="match status" value="1"/>
</dbReference>
<organism evidence="3 4">
    <name type="scientific">Candidatus Nitrosotenuis cloacae</name>
    <dbReference type="NCBI Taxonomy" id="1603555"/>
    <lineage>
        <taxon>Archaea</taxon>
        <taxon>Nitrososphaerota</taxon>
        <taxon>Candidatus Nitrosotenuis</taxon>
    </lineage>
</organism>
<dbReference type="PANTHER" id="PTHR12227">
    <property type="entry name" value="GLYCERATE KINASE"/>
    <property type="match status" value="1"/>
</dbReference>
<evidence type="ECO:0000313" key="3">
    <source>
        <dbReference type="EMBL" id="AJZ76532.1"/>
    </source>
</evidence>
<evidence type="ECO:0008006" key="5">
    <source>
        <dbReference type="Google" id="ProtNLM"/>
    </source>
</evidence>